<dbReference type="AlphaFoldDB" id="A0AAD0X804"/>
<dbReference type="RefSeq" id="WP_056988781.1">
    <property type="nucleotide sequence ID" value="NZ_BJZG01000109.1"/>
</dbReference>
<gene>
    <name evidence="3" type="ORF">LP667_16475</name>
</gene>
<geneLocation type="plasmid" evidence="3 4">
    <name>unnamed5</name>
</geneLocation>
<evidence type="ECO:0000313" key="4">
    <source>
        <dbReference type="Proteomes" id="UP000277896"/>
    </source>
</evidence>
<dbReference type="Proteomes" id="UP000277896">
    <property type="component" value="Plasmid unnamed5"/>
</dbReference>
<evidence type="ECO:0008006" key="5">
    <source>
        <dbReference type="Google" id="ProtNLM"/>
    </source>
</evidence>
<evidence type="ECO:0000256" key="1">
    <source>
        <dbReference type="SAM" id="MobiDB-lite"/>
    </source>
</evidence>
<accession>A0AAD0X804</accession>
<reference evidence="3 4" key="1">
    <citation type="submission" date="2018-10" db="EMBL/GenBank/DDBJ databases">
        <title>Genome seuquencing of Lactobacillus species.</title>
        <authorList>
            <person name="Baek C."/>
            <person name="Yi H."/>
        </authorList>
    </citation>
    <scope>NUCLEOTIDE SEQUENCE [LARGE SCALE GENOMIC DNA]</scope>
    <source>
        <strain evidence="3 4">DSM 10667</strain>
        <plasmid evidence="3 4">unnamed5</plasmid>
    </source>
</reference>
<sequence>MKKRLLFSAVLILCLLELYGCSHETNYTSLSQKEKSRVSFVFTAKKQGNTPAAPYYSISVKVKNHLKKTISIKQSSLKLIGDGSGNKQSTSNKVWVLHPGNSIYIKKLFSRVCDQSIIGGNLFIYQNYNNILALADCTHGSMQFRSDELHEISKTTVKNIIAMDKSLQEDNASGNKKETSSGEYQTDEDDSKRIGEKFVAQYKKHGYLDVHKIRLILLRNTDDNSYIFKEGSHARMYMIEEIQNGNYMYHPMEVGNSDSFIELGPVNVDQFESQYNFTRSKFDVTYSYNHLKN</sequence>
<feature type="region of interest" description="Disordered" evidence="1">
    <location>
        <begin position="168"/>
        <end position="190"/>
    </location>
</feature>
<evidence type="ECO:0000313" key="3">
    <source>
        <dbReference type="EMBL" id="AYJ40372.1"/>
    </source>
</evidence>
<feature type="signal peptide" evidence="2">
    <location>
        <begin position="1"/>
        <end position="24"/>
    </location>
</feature>
<organism evidence="3 4">
    <name type="scientific">Lactiplantibacillus paraplantarum</name>
    <dbReference type="NCBI Taxonomy" id="60520"/>
    <lineage>
        <taxon>Bacteria</taxon>
        <taxon>Bacillati</taxon>
        <taxon>Bacillota</taxon>
        <taxon>Bacilli</taxon>
        <taxon>Lactobacillales</taxon>
        <taxon>Lactobacillaceae</taxon>
        <taxon>Lactiplantibacillus</taxon>
    </lineage>
</organism>
<dbReference type="EMBL" id="CP032749">
    <property type="protein sequence ID" value="AYJ40372.1"/>
    <property type="molecule type" value="Genomic_DNA"/>
</dbReference>
<name>A0AAD0X804_9LACO</name>
<keyword evidence="3" id="KW-0614">Plasmid</keyword>
<keyword evidence="2" id="KW-0732">Signal</keyword>
<proteinExistence type="predicted"/>
<feature type="chain" id="PRO_5042075478" description="Lipoprotein" evidence="2">
    <location>
        <begin position="25"/>
        <end position="293"/>
    </location>
</feature>
<evidence type="ECO:0000256" key="2">
    <source>
        <dbReference type="SAM" id="SignalP"/>
    </source>
</evidence>
<protein>
    <recommendedName>
        <fullName evidence="5">Lipoprotein</fullName>
    </recommendedName>
</protein>